<protein>
    <recommendedName>
        <fullName evidence="1">MOSC domain-containing protein</fullName>
    </recommendedName>
</protein>
<dbReference type="GO" id="GO:0003824">
    <property type="term" value="F:catalytic activity"/>
    <property type="evidence" value="ECO:0007669"/>
    <property type="project" value="InterPro"/>
</dbReference>
<evidence type="ECO:0000313" key="3">
    <source>
        <dbReference type="Proteomes" id="UP000650467"/>
    </source>
</evidence>
<evidence type="ECO:0000313" key="2">
    <source>
        <dbReference type="EMBL" id="KAG2437446.1"/>
    </source>
</evidence>
<dbReference type="SUPFAM" id="SSF141673">
    <property type="entry name" value="MOSC N-terminal domain-like"/>
    <property type="match status" value="1"/>
</dbReference>
<keyword evidence="3" id="KW-1185">Reference proteome</keyword>
<dbReference type="GO" id="GO:0030170">
    <property type="term" value="F:pyridoxal phosphate binding"/>
    <property type="evidence" value="ECO:0007669"/>
    <property type="project" value="InterPro"/>
</dbReference>
<organism evidence="2 3">
    <name type="scientific">Chlamydomonas incerta</name>
    <dbReference type="NCBI Taxonomy" id="51695"/>
    <lineage>
        <taxon>Eukaryota</taxon>
        <taxon>Viridiplantae</taxon>
        <taxon>Chlorophyta</taxon>
        <taxon>core chlorophytes</taxon>
        <taxon>Chlorophyceae</taxon>
        <taxon>CS clade</taxon>
        <taxon>Chlamydomonadales</taxon>
        <taxon>Chlamydomonadaceae</taxon>
        <taxon>Chlamydomonas</taxon>
    </lineage>
</organism>
<dbReference type="Pfam" id="PF03473">
    <property type="entry name" value="MOSC"/>
    <property type="match status" value="1"/>
</dbReference>
<dbReference type="PROSITE" id="PS51340">
    <property type="entry name" value="MOSC"/>
    <property type="match status" value="1"/>
</dbReference>
<proteinExistence type="predicted"/>
<dbReference type="AlphaFoldDB" id="A0A835T4W8"/>
<dbReference type="SUPFAM" id="SSF50800">
    <property type="entry name" value="PK beta-barrel domain-like"/>
    <property type="match status" value="1"/>
</dbReference>
<dbReference type="EMBL" id="JAEHOC010000011">
    <property type="protein sequence ID" value="KAG2437446.1"/>
    <property type="molecule type" value="Genomic_DNA"/>
</dbReference>
<comment type="caution">
    <text evidence="2">The sequence shown here is derived from an EMBL/GenBank/DDBJ whole genome shotgun (WGS) entry which is preliminary data.</text>
</comment>
<dbReference type="Pfam" id="PF03476">
    <property type="entry name" value="MOSC_N"/>
    <property type="match status" value="1"/>
</dbReference>
<sequence length="329" mass="35042">MSLTIGGLNIYPIKSCRGVPLQSAMLTGAGLAYDREWMVVREDTGRFISQREKGLLALVQVSLPVEALAAAQWGAGGLPPDAALTVTAPGMAAPLLVPLARRPDSEAKQVTVWEWTGTATDEGPDAAAWFSTYLGLPCRLVRYLGSSSSSSAAGSSSSTGGLPVVRNTEPEFAVNYETRFSDGYPMLLVTQSALADLNAKLAEPLPMNRFRPNIEVAGASPWAEDTWRDINVACAADGRTLRLTSVKPCSRCKVTTINQATGVAGDEPLDTLGEFRTGKVLGWNAKQKPWTHAVFFGWNVVSRTPGLLCLGDTLTPVTKQQPADLVPAP</sequence>
<dbReference type="InterPro" id="IPR011037">
    <property type="entry name" value="Pyrv_Knase-like_insert_dom_sf"/>
</dbReference>
<reference evidence="2" key="1">
    <citation type="journal article" date="2020" name="bioRxiv">
        <title>Comparative genomics of Chlamydomonas.</title>
        <authorList>
            <person name="Craig R.J."/>
            <person name="Hasan A.R."/>
            <person name="Ness R.W."/>
            <person name="Keightley P.D."/>
        </authorList>
    </citation>
    <scope>NUCLEOTIDE SEQUENCE</scope>
    <source>
        <strain evidence="2">SAG 7.73</strain>
    </source>
</reference>
<evidence type="ECO:0000259" key="1">
    <source>
        <dbReference type="PROSITE" id="PS51340"/>
    </source>
</evidence>
<accession>A0A835T4W8</accession>
<dbReference type="PANTHER" id="PTHR14237:SF19">
    <property type="entry name" value="MITOCHONDRIAL AMIDOXIME REDUCING COMPONENT 1"/>
    <property type="match status" value="1"/>
</dbReference>
<dbReference type="GO" id="GO:0030151">
    <property type="term" value="F:molybdenum ion binding"/>
    <property type="evidence" value="ECO:0007669"/>
    <property type="project" value="InterPro"/>
</dbReference>
<gene>
    <name evidence="2" type="ORF">HXX76_006096</name>
</gene>
<dbReference type="PANTHER" id="PTHR14237">
    <property type="entry name" value="MOLYBDOPTERIN COFACTOR SULFURASE MOSC"/>
    <property type="match status" value="1"/>
</dbReference>
<dbReference type="InterPro" id="IPR005302">
    <property type="entry name" value="MoCF_Sase_C"/>
</dbReference>
<dbReference type="OrthoDB" id="17255at2759"/>
<feature type="domain" description="MOSC" evidence="1">
    <location>
        <begin position="162"/>
        <end position="317"/>
    </location>
</feature>
<name>A0A835T4W8_CHLIN</name>
<dbReference type="InterPro" id="IPR005303">
    <property type="entry name" value="MOCOS_middle"/>
</dbReference>
<dbReference type="Proteomes" id="UP000650467">
    <property type="component" value="Unassembled WGS sequence"/>
</dbReference>